<comment type="caution">
    <text evidence="1">The sequence shown here is derived from an EMBL/GenBank/DDBJ whole genome shotgun (WGS) entry which is preliminary data.</text>
</comment>
<evidence type="ECO:0000313" key="2">
    <source>
        <dbReference type="Proteomes" id="UP000517315"/>
    </source>
</evidence>
<organism evidence="1 2">
    <name type="scientific">Bacillus aerius</name>
    <dbReference type="NCBI Taxonomy" id="293388"/>
    <lineage>
        <taxon>Bacteria</taxon>
        <taxon>Bacillati</taxon>
        <taxon>Bacillota</taxon>
        <taxon>Bacilli</taxon>
        <taxon>Bacillales</taxon>
        <taxon>Bacillaceae</taxon>
        <taxon>Bacillus</taxon>
    </lineage>
</organism>
<keyword evidence="2" id="KW-1185">Reference proteome</keyword>
<name>A0ABR6B6B1_9BACI</name>
<gene>
    <name evidence="1" type="ORF">HNP39_003437</name>
</gene>
<dbReference type="EMBL" id="JACJIG010000005">
    <property type="protein sequence ID" value="MBA8919662.1"/>
    <property type="molecule type" value="Genomic_DNA"/>
</dbReference>
<sequence>MDQNVLQMDQDRSENEFAVLNISSKEIGALSKGAAEQILQTGDTDRIHQLMYVPIEKKEDLNWLIQCVGEALKNEVGDDVALEVADLLYFFVIPYYGKYMLKDRHLYEYIDHLLVRLASRAHSDIDTLIHIIREDLNENIQ</sequence>
<accession>A0ABR6B6B1</accession>
<dbReference type="Proteomes" id="UP000517315">
    <property type="component" value="Unassembled WGS sequence"/>
</dbReference>
<dbReference type="RefSeq" id="WP_035391494.1">
    <property type="nucleotide sequence ID" value="NZ_JACJIG010000005.1"/>
</dbReference>
<protein>
    <submittedName>
        <fullName evidence="1">Uncharacterized protein</fullName>
    </submittedName>
</protein>
<reference evidence="1 2" key="1">
    <citation type="submission" date="2020-08" db="EMBL/GenBank/DDBJ databases">
        <title>Functional genomics of gut bacteria from endangered species of beetles.</title>
        <authorList>
            <person name="Carlos-Shanley C."/>
        </authorList>
    </citation>
    <scope>NUCLEOTIDE SEQUENCE [LARGE SCALE GENOMIC DNA]</scope>
    <source>
        <strain evidence="1 2">S00152</strain>
    </source>
</reference>
<evidence type="ECO:0000313" key="1">
    <source>
        <dbReference type="EMBL" id="MBA8919662.1"/>
    </source>
</evidence>
<proteinExistence type="predicted"/>